<dbReference type="Pfam" id="PF00153">
    <property type="entry name" value="Mito_carr"/>
    <property type="match status" value="3"/>
</dbReference>
<keyword evidence="5" id="KW-0999">Mitochondrion inner membrane</keyword>
<evidence type="ECO:0000313" key="11">
    <source>
        <dbReference type="EMBL" id="KAG0667748.1"/>
    </source>
</evidence>
<gene>
    <name evidence="11" type="primary">TPC1</name>
    <name evidence="11" type="ORF">C6P45_005424</name>
</gene>
<comment type="caution">
    <text evidence="11">The sequence shown here is derived from an EMBL/GenBank/DDBJ whole genome shotgun (WGS) entry which is preliminary data.</text>
</comment>
<keyword evidence="7" id="KW-0496">Mitochondrion</keyword>
<organism evidence="11 12">
    <name type="scientific">Maudiozyma exigua</name>
    <name type="common">Yeast</name>
    <name type="synonym">Kazachstania exigua</name>
    <dbReference type="NCBI Taxonomy" id="34358"/>
    <lineage>
        <taxon>Eukaryota</taxon>
        <taxon>Fungi</taxon>
        <taxon>Dikarya</taxon>
        <taxon>Ascomycota</taxon>
        <taxon>Saccharomycotina</taxon>
        <taxon>Saccharomycetes</taxon>
        <taxon>Saccharomycetales</taxon>
        <taxon>Saccharomycetaceae</taxon>
        <taxon>Maudiozyma</taxon>
    </lineage>
</organism>
<dbReference type="GO" id="GO:0005743">
    <property type="term" value="C:mitochondrial inner membrane"/>
    <property type="evidence" value="ECO:0007669"/>
    <property type="project" value="UniProtKB-SubCell"/>
</dbReference>
<dbReference type="GO" id="GO:0055085">
    <property type="term" value="P:transmembrane transport"/>
    <property type="evidence" value="ECO:0007669"/>
    <property type="project" value="InterPro"/>
</dbReference>
<evidence type="ECO:0000313" key="12">
    <source>
        <dbReference type="Proteomes" id="UP000750334"/>
    </source>
</evidence>
<dbReference type="InterPro" id="IPR018108">
    <property type="entry name" value="MCP_transmembrane"/>
</dbReference>
<keyword evidence="2 10" id="KW-0813">Transport</keyword>
<feature type="repeat" description="Solcar" evidence="9">
    <location>
        <begin position="19"/>
        <end position="106"/>
    </location>
</feature>
<dbReference type="OrthoDB" id="18574at2759"/>
<protein>
    <submittedName>
        <fullName evidence="11">Mitochondrial thiamine pyrophosphate transporter</fullName>
    </submittedName>
</protein>
<feature type="repeat" description="Solcar" evidence="9">
    <location>
        <begin position="217"/>
        <end position="338"/>
    </location>
</feature>
<dbReference type="EMBL" id="PUHR01000094">
    <property type="protein sequence ID" value="KAG0667748.1"/>
    <property type="molecule type" value="Genomic_DNA"/>
</dbReference>
<dbReference type="SUPFAM" id="SSF103506">
    <property type="entry name" value="Mitochondrial carrier"/>
    <property type="match status" value="1"/>
</dbReference>
<evidence type="ECO:0000256" key="2">
    <source>
        <dbReference type="ARBA" id="ARBA00022448"/>
    </source>
</evidence>
<evidence type="ECO:0000256" key="5">
    <source>
        <dbReference type="ARBA" id="ARBA00022792"/>
    </source>
</evidence>
<dbReference type="PRINTS" id="PR00926">
    <property type="entry name" value="MITOCARRIER"/>
</dbReference>
<evidence type="ECO:0000256" key="7">
    <source>
        <dbReference type="ARBA" id="ARBA00023128"/>
    </source>
</evidence>
<dbReference type="Proteomes" id="UP000750334">
    <property type="component" value="Unassembled WGS sequence"/>
</dbReference>
<feature type="repeat" description="Solcar" evidence="9">
    <location>
        <begin position="114"/>
        <end position="199"/>
    </location>
</feature>
<evidence type="ECO:0000256" key="10">
    <source>
        <dbReference type="RuleBase" id="RU000488"/>
    </source>
</evidence>
<sequence>MAQGTGGVQRDYLRKGTSSELWKSTIAGAIAGVMARNVIAPLDTIKIRLQITPIITNNGVTLYQQLVKMVRHEGIRSFWKGNVSGSMMYVIYNSSQFCTYSFFNKTLDPYTGDSIKLHSSIVGGLSGISSSVTSYPFDILRTRSIANNQIKLYRIRYGISDIWNTSGIRGFYQGSMSAIASISISTSIIFGTYEGIRSYCEIKLNKLHDDNSTQIRMYQLLNHSASSISGLVSKLLTFPIDTVRRRILLKDSTHLKEMLQVSSTTTTNNTDIYKYLTTYKKQIGGGQGNQQPVFVSVVRQMIKHEGLTSFYKGLTMGLVKSVPSTVVTLWTYETIMRVIQ</sequence>
<evidence type="ECO:0000256" key="4">
    <source>
        <dbReference type="ARBA" id="ARBA00022737"/>
    </source>
</evidence>
<keyword evidence="4" id="KW-0677">Repeat</keyword>
<keyword evidence="12" id="KW-1185">Reference proteome</keyword>
<keyword evidence="8 9" id="KW-0472">Membrane</keyword>
<evidence type="ECO:0000256" key="6">
    <source>
        <dbReference type="ARBA" id="ARBA00022989"/>
    </source>
</evidence>
<name>A0A9P7B988_MAUEX</name>
<reference evidence="11 12" key="1">
    <citation type="submission" date="2020-11" db="EMBL/GenBank/DDBJ databases">
        <title>Kefir isolates.</title>
        <authorList>
            <person name="Marcisauskas S."/>
            <person name="Kim Y."/>
            <person name="Blasche S."/>
        </authorList>
    </citation>
    <scope>NUCLEOTIDE SEQUENCE [LARGE SCALE GENOMIC DNA]</scope>
    <source>
        <strain evidence="11 12">OG2</strain>
    </source>
</reference>
<dbReference type="PANTHER" id="PTHR24089">
    <property type="entry name" value="SOLUTE CARRIER FAMILY 25"/>
    <property type="match status" value="1"/>
</dbReference>
<evidence type="ECO:0000256" key="1">
    <source>
        <dbReference type="ARBA" id="ARBA00004448"/>
    </source>
</evidence>
<accession>A0A9P7B988</accession>
<keyword evidence="3 9" id="KW-0812">Transmembrane</keyword>
<keyword evidence="6" id="KW-1133">Transmembrane helix</keyword>
<dbReference type="InterPro" id="IPR002067">
    <property type="entry name" value="MCP"/>
</dbReference>
<proteinExistence type="inferred from homology"/>
<dbReference type="PROSITE" id="PS50920">
    <property type="entry name" value="SOLCAR"/>
    <property type="match status" value="3"/>
</dbReference>
<dbReference type="Gene3D" id="1.50.40.10">
    <property type="entry name" value="Mitochondrial carrier domain"/>
    <property type="match status" value="1"/>
</dbReference>
<evidence type="ECO:0000256" key="3">
    <source>
        <dbReference type="ARBA" id="ARBA00022692"/>
    </source>
</evidence>
<comment type="subcellular location">
    <subcellularLocation>
        <location evidence="1">Mitochondrion inner membrane</location>
        <topology evidence="1">Multi-pass membrane protein</topology>
    </subcellularLocation>
</comment>
<dbReference type="InterPro" id="IPR023395">
    <property type="entry name" value="MCP_dom_sf"/>
</dbReference>
<comment type="similarity">
    <text evidence="10">Belongs to the mitochondrial carrier (TC 2.A.29) family.</text>
</comment>
<dbReference type="AlphaFoldDB" id="A0A9P7B988"/>
<evidence type="ECO:0000256" key="8">
    <source>
        <dbReference type="ARBA" id="ARBA00023136"/>
    </source>
</evidence>
<evidence type="ECO:0000256" key="9">
    <source>
        <dbReference type="PROSITE-ProRule" id="PRU00282"/>
    </source>
</evidence>